<name>A0ABM9NUX3_9FLAO</name>
<keyword evidence="3" id="KW-1185">Reference proteome</keyword>
<dbReference type="Proteomes" id="UP001497416">
    <property type="component" value="Unassembled WGS sequence"/>
</dbReference>
<feature type="transmembrane region" description="Helical" evidence="1">
    <location>
        <begin position="6"/>
        <end position="27"/>
    </location>
</feature>
<evidence type="ECO:0000256" key="1">
    <source>
        <dbReference type="SAM" id="Phobius"/>
    </source>
</evidence>
<dbReference type="EMBL" id="CAXIXY010000003">
    <property type="protein sequence ID" value="CAL2079872.1"/>
    <property type="molecule type" value="Genomic_DNA"/>
</dbReference>
<keyword evidence="1" id="KW-0472">Membrane</keyword>
<protein>
    <submittedName>
        <fullName evidence="2">Uncharacterized protein</fullName>
    </submittedName>
</protein>
<gene>
    <name evidence="2" type="ORF">T190607A01A_10935</name>
</gene>
<organism evidence="2 3">
    <name type="scientific">Tenacibaculum platacis</name>
    <dbReference type="NCBI Taxonomy" id="3137852"/>
    <lineage>
        <taxon>Bacteria</taxon>
        <taxon>Pseudomonadati</taxon>
        <taxon>Bacteroidota</taxon>
        <taxon>Flavobacteriia</taxon>
        <taxon>Flavobacteriales</taxon>
        <taxon>Flavobacteriaceae</taxon>
        <taxon>Tenacibaculum</taxon>
    </lineage>
</organism>
<keyword evidence="1" id="KW-0812">Transmembrane</keyword>
<evidence type="ECO:0000313" key="2">
    <source>
        <dbReference type="EMBL" id="CAL2079872.1"/>
    </source>
</evidence>
<keyword evidence="1" id="KW-1133">Transmembrane helix</keyword>
<reference evidence="2 3" key="1">
    <citation type="submission" date="2024-05" db="EMBL/GenBank/DDBJ databases">
        <authorList>
            <person name="Duchaud E."/>
        </authorList>
    </citation>
    <scope>NUCLEOTIDE SEQUENCE [LARGE SCALE GENOMIC DNA]</scope>
    <source>
        <strain evidence="2">Ena-SAMPLE-TAB-13-05-2024-13:56:06:370-140302</strain>
    </source>
</reference>
<sequence>MFDYILIIILAIFILYKIGKFLHLLIYGSEDDVKKYIDKMDDNTDFNIY</sequence>
<evidence type="ECO:0000313" key="3">
    <source>
        <dbReference type="Proteomes" id="UP001497416"/>
    </source>
</evidence>
<comment type="caution">
    <text evidence="2">The sequence shown here is derived from an EMBL/GenBank/DDBJ whole genome shotgun (WGS) entry which is preliminary data.</text>
</comment>
<accession>A0ABM9NUX3</accession>
<proteinExistence type="predicted"/>